<organism evidence="2 3">
    <name type="scientific">Meripilus lineatus</name>
    <dbReference type="NCBI Taxonomy" id="2056292"/>
    <lineage>
        <taxon>Eukaryota</taxon>
        <taxon>Fungi</taxon>
        <taxon>Dikarya</taxon>
        <taxon>Basidiomycota</taxon>
        <taxon>Agaricomycotina</taxon>
        <taxon>Agaricomycetes</taxon>
        <taxon>Polyporales</taxon>
        <taxon>Meripilaceae</taxon>
        <taxon>Meripilus</taxon>
    </lineage>
</organism>
<protein>
    <recommendedName>
        <fullName evidence="1">Microbial-type PARG catalytic domain-containing protein</fullName>
    </recommendedName>
</protein>
<dbReference type="Gene3D" id="3.40.220.10">
    <property type="entry name" value="Leucine Aminopeptidase, subunit E, domain 1"/>
    <property type="match status" value="1"/>
</dbReference>
<dbReference type="InterPro" id="IPR043472">
    <property type="entry name" value="Macro_dom-like"/>
</dbReference>
<evidence type="ECO:0000259" key="1">
    <source>
        <dbReference type="Pfam" id="PF10021"/>
    </source>
</evidence>
<gene>
    <name evidence="2" type="ORF">NLI96_g11218</name>
</gene>
<dbReference type="InterPro" id="IPR019261">
    <property type="entry name" value="PARG_cat_microbial"/>
</dbReference>
<feature type="domain" description="Microbial-type PARG catalytic" evidence="1">
    <location>
        <begin position="13"/>
        <end position="93"/>
    </location>
</feature>
<dbReference type="AlphaFoldDB" id="A0AAD5UX34"/>
<sequence length="102" mass="11515">MDDPRRAARKKIADETLDAIDRGSYLHHDLTKPVAISKQNTRYYAPDSLLSTWSSVSSSSTLSQQPYRSNITLLEISTLEGARWLSSQVEDSVVVHKRKKNP</sequence>
<dbReference type="Pfam" id="PF10021">
    <property type="entry name" value="PARG_cat_microb"/>
    <property type="match status" value="1"/>
</dbReference>
<proteinExistence type="predicted"/>
<keyword evidence="3" id="KW-1185">Reference proteome</keyword>
<accession>A0AAD5UX34</accession>
<evidence type="ECO:0000313" key="2">
    <source>
        <dbReference type="EMBL" id="KAJ3476350.1"/>
    </source>
</evidence>
<name>A0AAD5UX34_9APHY</name>
<dbReference type="Proteomes" id="UP001212997">
    <property type="component" value="Unassembled WGS sequence"/>
</dbReference>
<dbReference type="EMBL" id="JANAWD010000718">
    <property type="protein sequence ID" value="KAJ3476350.1"/>
    <property type="molecule type" value="Genomic_DNA"/>
</dbReference>
<evidence type="ECO:0000313" key="3">
    <source>
        <dbReference type="Proteomes" id="UP001212997"/>
    </source>
</evidence>
<reference evidence="2" key="1">
    <citation type="submission" date="2022-07" db="EMBL/GenBank/DDBJ databases">
        <title>Genome Sequence of Physisporinus lineatus.</title>
        <authorList>
            <person name="Buettner E."/>
        </authorList>
    </citation>
    <scope>NUCLEOTIDE SEQUENCE</scope>
    <source>
        <strain evidence="2">VT162</strain>
    </source>
</reference>
<comment type="caution">
    <text evidence="2">The sequence shown here is derived from an EMBL/GenBank/DDBJ whole genome shotgun (WGS) entry which is preliminary data.</text>
</comment>